<organism evidence="1 2">
    <name type="scientific">Engystomops pustulosus</name>
    <name type="common">Tungara frog</name>
    <name type="synonym">Physalaemus pustulosus</name>
    <dbReference type="NCBI Taxonomy" id="76066"/>
    <lineage>
        <taxon>Eukaryota</taxon>
        <taxon>Metazoa</taxon>
        <taxon>Chordata</taxon>
        <taxon>Craniata</taxon>
        <taxon>Vertebrata</taxon>
        <taxon>Euteleostomi</taxon>
        <taxon>Amphibia</taxon>
        <taxon>Batrachia</taxon>
        <taxon>Anura</taxon>
        <taxon>Neobatrachia</taxon>
        <taxon>Hyloidea</taxon>
        <taxon>Leptodactylidae</taxon>
        <taxon>Leiuperinae</taxon>
        <taxon>Engystomops</taxon>
    </lineage>
</organism>
<protein>
    <submittedName>
        <fullName evidence="1">Uncharacterized protein</fullName>
    </submittedName>
</protein>
<comment type="caution">
    <text evidence="1">The sequence shown here is derived from an EMBL/GenBank/DDBJ whole genome shotgun (WGS) entry which is preliminary data.</text>
</comment>
<accession>A0AAV7CF63</accession>
<evidence type="ECO:0000313" key="2">
    <source>
        <dbReference type="Proteomes" id="UP000824782"/>
    </source>
</evidence>
<proteinExistence type="predicted"/>
<dbReference type="AlphaFoldDB" id="A0AAV7CF63"/>
<reference evidence="1" key="1">
    <citation type="thesis" date="2020" institute="ProQuest LLC" country="789 East Eisenhower Parkway, Ann Arbor, MI, USA">
        <title>Comparative Genomics and Chromosome Evolution.</title>
        <authorList>
            <person name="Mudd A.B."/>
        </authorList>
    </citation>
    <scope>NUCLEOTIDE SEQUENCE</scope>
    <source>
        <strain evidence="1">237g6f4</strain>
        <tissue evidence="1">Blood</tissue>
    </source>
</reference>
<evidence type="ECO:0000313" key="1">
    <source>
        <dbReference type="EMBL" id="KAG8583593.1"/>
    </source>
</evidence>
<gene>
    <name evidence="1" type="ORF">GDO81_008478</name>
</gene>
<keyword evidence="2" id="KW-1185">Reference proteome</keyword>
<dbReference type="EMBL" id="WNYA01000003">
    <property type="protein sequence ID" value="KAG8583593.1"/>
    <property type="molecule type" value="Genomic_DNA"/>
</dbReference>
<name>A0AAV7CF63_ENGPU</name>
<sequence>MYLIRVSAIKCAIHYRKLWSIASQEAQVAQNWSVFSCREAVIYSIVRICRIRTHRSNKVGGVNFFQNNGTRVFAALKMCKKCLA</sequence>
<dbReference type="Proteomes" id="UP000824782">
    <property type="component" value="Unassembled WGS sequence"/>
</dbReference>